<dbReference type="EMBL" id="QOPC01000027">
    <property type="protein sequence ID" value="RCL37245.1"/>
    <property type="molecule type" value="Genomic_DNA"/>
</dbReference>
<protein>
    <submittedName>
        <fullName evidence="3">Acyl-CoA synthetase</fullName>
    </submittedName>
</protein>
<evidence type="ECO:0000259" key="2">
    <source>
        <dbReference type="Pfam" id="PF13193"/>
    </source>
</evidence>
<feature type="domain" description="AMP-binding enzyme C-terminal" evidence="2">
    <location>
        <begin position="452"/>
        <end position="527"/>
    </location>
</feature>
<dbReference type="InterPro" id="IPR000873">
    <property type="entry name" value="AMP-dep_synth/lig_dom"/>
</dbReference>
<dbReference type="PANTHER" id="PTHR43767:SF1">
    <property type="entry name" value="NONRIBOSOMAL PEPTIDE SYNTHASE PES1 (EUROFUNG)-RELATED"/>
    <property type="match status" value="1"/>
</dbReference>
<dbReference type="PROSITE" id="PS00455">
    <property type="entry name" value="AMP_BINDING"/>
    <property type="match status" value="1"/>
</dbReference>
<dbReference type="GO" id="GO:0016878">
    <property type="term" value="F:acid-thiol ligase activity"/>
    <property type="evidence" value="ECO:0007669"/>
    <property type="project" value="UniProtKB-ARBA"/>
</dbReference>
<reference evidence="3 4" key="1">
    <citation type="journal article" date="2018" name="Microbiome">
        <title>Fine metagenomic profile of the Mediterranean stratified and mixed water columns revealed by assembly and recruitment.</title>
        <authorList>
            <person name="Haro-Moreno J.M."/>
            <person name="Lopez-Perez M."/>
            <person name="De La Torre J.R."/>
            <person name="Picazo A."/>
            <person name="Camacho A."/>
            <person name="Rodriguez-Valera F."/>
        </authorList>
    </citation>
    <scope>NUCLEOTIDE SEQUENCE [LARGE SCALE GENOMIC DNA]</scope>
    <source>
        <strain evidence="3">MED-G84</strain>
    </source>
</reference>
<sequence>MEFNAADIFEGVVDRIPDREAVVLGSTRLTYKELDSRTNKAANALKKLGIKKGSHIGIYAFNCIEWLEVMLGAYKLCAIPININYRYVEEELKYLIDNADMEAVFYHKQFGTKLNNIKNDLPVLKNFICINDDSKGEDVVNESYDFEKLIVDEDDSRLMVERSGNDKYILYTGGTTGMPKGVVWRMEDVLMTLGGGIDAVTGEKYPTPEAFADKCLQDQTTALALAPLMHGAAQWQSFNAFFSGWKFIINDQISFDADYIWEIIAKEKVMNLTITGDAMGRPLCDALPGAIKKGLDLSSLFVLASTASVFSASIKDAILEYLPNLFLIDAVGSSETGATGVNIHTKDGKLKDSGGGPKFTKPSFSEILNLETLEIVQPNDTDTIGYLARKGHVPVAYYKDEEKSKKTFIEVNGERYSVPGDMAKYEEDGQMTLLGRGSVSINSGGEKIFPEEVEMALKAHPNIFDCLVVGVKDEKWGQKVVGVIQRREEKDISIDEIKQIASKYIASYKMPKEIIFSDIIERAPSGKPNYQWAQKFANTKLNIK</sequence>
<dbReference type="InterPro" id="IPR042099">
    <property type="entry name" value="ANL_N_sf"/>
</dbReference>
<dbReference type="Pfam" id="PF00501">
    <property type="entry name" value="AMP-binding"/>
    <property type="match status" value="1"/>
</dbReference>
<dbReference type="Gene3D" id="3.40.50.12780">
    <property type="entry name" value="N-terminal domain of ligase-like"/>
    <property type="match status" value="1"/>
</dbReference>
<dbReference type="PANTHER" id="PTHR43767">
    <property type="entry name" value="LONG-CHAIN-FATTY-ACID--COA LIGASE"/>
    <property type="match status" value="1"/>
</dbReference>
<dbReference type="NCBIfam" id="NF005863">
    <property type="entry name" value="PRK07798.1"/>
    <property type="match status" value="1"/>
</dbReference>
<organism evidence="3 4">
    <name type="scientific">SAR86 cluster bacterium</name>
    <dbReference type="NCBI Taxonomy" id="2030880"/>
    <lineage>
        <taxon>Bacteria</taxon>
        <taxon>Pseudomonadati</taxon>
        <taxon>Pseudomonadota</taxon>
        <taxon>Gammaproteobacteria</taxon>
        <taxon>SAR86 cluster</taxon>
    </lineage>
</organism>
<feature type="domain" description="AMP-dependent synthetase/ligase" evidence="1">
    <location>
        <begin position="11"/>
        <end position="387"/>
    </location>
</feature>
<name>A0A368BJI2_9GAMM</name>
<dbReference type="SUPFAM" id="SSF56801">
    <property type="entry name" value="Acetyl-CoA synthetase-like"/>
    <property type="match status" value="1"/>
</dbReference>
<dbReference type="InterPro" id="IPR025110">
    <property type="entry name" value="AMP-bd_C"/>
</dbReference>
<evidence type="ECO:0000259" key="1">
    <source>
        <dbReference type="Pfam" id="PF00501"/>
    </source>
</evidence>
<proteinExistence type="predicted"/>
<accession>A0A368BJI2</accession>
<evidence type="ECO:0000313" key="3">
    <source>
        <dbReference type="EMBL" id="RCL37245.1"/>
    </source>
</evidence>
<dbReference type="Proteomes" id="UP000253032">
    <property type="component" value="Unassembled WGS sequence"/>
</dbReference>
<dbReference type="Pfam" id="PF13193">
    <property type="entry name" value="AMP-binding_C"/>
    <property type="match status" value="1"/>
</dbReference>
<dbReference type="InterPro" id="IPR020845">
    <property type="entry name" value="AMP-binding_CS"/>
</dbReference>
<dbReference type="Gene3D" id="3.30.300.30">
    <property type="match status" value="1"/>
</dbReference>
<gene>
    <name evidence="3" type="ORF">DBW98_04190</name>
</gene>
<evidence type="ECO:0000313" key="4">
    <source>
        <dbReference type="Proteomes" id="UP000253032"/>
    </source>
</evidence>
<dbReference type="InterPro" id="IPR045851">
    <property type="entry name" value="AMP-bd_C_sf"/>
</dbReference>
<dbReference type="AlphaFoldDB" id="A0A368BJI2"/>
<comment type="caution">
    <text evidence="3">The sequence shown here is derived from an EMBL/GenBank/DDBJ whole genome shotgun (WGS) entry which is preliminary data.</text>
</comment>
<dbReference type="InterPro" id="IPR050237">
    <property type="entry name" value="ATP-dep_AMP-bd_enzyme"/>
</dbReference>